<evidence type="ECO:0000256" key="1">
    <source>
        <dbReference type="ARBA" id="ARBA00004651"/>
    </source>
</evidence>
<evidence type="ECO:0000256" key="5">
    <source>
        <dbReference type="ARBA" id="ARBA00023136"/>
    </source>
</evidence>
<dbReference type="AlphaFoldDB" id="A0A4U0YJY9"/>
<evidence type="ECO:0000313" key="8">
    <source>
        <dbReference type="Proteomes" id="UP000305198"/>
    </source>
</evidence>
<feature type="transmembrane region" description="Helical" evidence="6">
    <location>
        <begin position="7"/>
        <end position="26"/>
    </location>
</feature>
<evidence type="ECO:0000256" key="3">
    <source>
        <dbReference type="ARBA" id="ARBA00022692"/>
    </source>
</evidence>
<dbReference type="Proteomes" id="UP000305198">
    <property type="component" value="Unassembled WGS sequence"/>
</dbReference>
<sequence>MRYVMKHLLKFALAGLLLLTLIGWWLGHSFDGTWVVVCVLALTLVKGQWLIDQFMDLRTAPQWLRWTVSGWLVLVLGAAALFNI</sequence>
<reference evidence="7 8" key="1">
    <citation type="submission" date="2019-04" db="EMBL/GenBank/DDBJ databases">
        <title>Crypto-aerobic microbial life in anoxic (sulfidic) marine sediments.</title>
        <authorList>
            <person name="Bhattacharya S."/>
            <person name="Roy C."/>
            <person name="Mondal N."/>
            <person name="Sarkar J."/>
            <person name="Mandal S."/>
            <person name="Rameez M.J."/>
            <person name="Ghosh W."/>
        </authorList>
    </citation>
    <scope>NUCLEOTIDE SEQUENCE [LARGE SCALE GENOMIC DNA]</scope>
    <source>
        <strain evidence="7 8">SBBB</strain>
    </source>
</reference>
<feature type="transmembrane region" description="Helical" evidence="6">
    <location>
        <begin position="63"/>
        <end position="82"/>
    </location>
</feature>
<protein>
    <submittedName>
        <fullName evidence="7">Prokaryotic cytochrome C oxidase subunit IV family protein</fullName>
    </submittedName>
</protein>
<comment type="subcellular location">
    <subcellularLocation>
        <location evidence="1">Cell membrane</location>
        <topology evidence="1">Multi-pass membrane protein</topology>
    </subcellularLocation>
</comment>
<dbReference type="Pfam" id="PF03626">
    <property type="entry name" value="COX4_pro"/>
    <property type="match status" value="1"/>
</dbReference>
<gene>
    <name evidence="7" type="ORF">FA869_12455</name>
</gene>
<proteinExistence type="predicted"/>
<evidence type="ECO:0000256" key="2">
    <source>
        <dbReference type="ARBA" id="ARBA00022475"/>
    </source>
</evidence>
<keyword evidence="2" id="KW-1003">Cell membrane</keyword>
<evidence type="ECO:0000256" key="6">
    <source>
        <dbReference type="SAM" id="Phobius"/>
    </source>
</evidence>
<keyword evidence="4 6" id="KW-1133">Transmembrane helix</keyword>
<dbReference type="EMBL" id="SWAV01000004">
    <property type="protein sequence ID" value="TKA90859.1"/>
    <property type="molecule type" value="Genomic_DNA"/>
</dbReference>
<comment type="caution">
    <text evidence="7">The sequence shown here is derived from an EMBL/GenBank/DDBJ whole genome shotgun (WGS) entry which is preliminary data.</text>
</comment>
<evidence type="ECO:0000313" key="7">
    <source>
        <dbReference type="EMBL" id="TKA90859.1"/>
    </source>
</evidence>
<keyword evidence="3 6" id="KW-0812">Transmembrane</keyword>
<accession>A0A4U0YJY9</accession>
<dbReference type="InterPro" id="IPR005171">
    <property type="entry name" value="Cyt_c_oxidase_su4_prok"/>
</dbReference>
<keyword evidence="5 6" id="KW-0472">Membrane</keyword>
<dbReference type="OrthoDB" id="9181004at2"/>
<evidence type="ECO:0000256" key="4">
    <source>
        <dbReference type="ARBA" id="ARBA00022989"/>
    </source>
</evidence>
<dbReference type="GO" id="GO:0005886">
    <property type="term" value="C:plasma membrane"/>
    <property type="evidence" value="ECO:0007669"/>
    <property type="project" value="UniProtKB-SubCell"/>
</dbReference>
<feature type="transmembrane region" description="Helical" evidence="6">
    <location>
        <begin position="32"/>
        <end position="51"/>
    </location>
</feature>
<organism evidence="7 8">
    <name type="scientific">Halopseudomonas bauzanensis</name>
    <dbReference type="NCBI Taxonomy" id="653930"/>
    <lineage>
        <taxon>Bacteria</taxon>
        <taxon>Pseudomonadati</taxon>
        <taxon>Pseudomonadota</taxon>
        <taxon>Gammaproteobacteria</taxon>
        <taxon>Pseudomonadales</taxon>
        <taxon>Pseudomonadaceae</taxon>
        <taxon>Halopseudomonas</taxon>
    </lineage>
</organism>
<name>A0A4U0YJY9_9GAMM</name>